<evidence type="ECO:0000256" key="5">
    <source>
        <dbReference type="SAM" id="MobiDB-lite"/>
    </source>
</evidence>
<evidence type="ECO:0000256" key="2">
    <source>
        <dbReference type="ARBA" id="ARBA00022980"/>
    </source>
</evidence>
<comment type="caution">
    <text evidence="6">The sequence shown here is derived from an EMBL/GenBank/DDBJ whole genome shotgun (WGS) entry which is preliminary data.</text>
</comment>
<feature type="region of interest" description="Disordered" evidence="5">
    <location>
        <begin position="1"/>
        <end position="26"/>
    </location>
</feature>
<dbReference type="NCBIfam" id="TIGR00105">
    <property type="entry name" value="L31"/>
    <property type="match status" value="1"/>
</dbReference>
<evidence type="ECO:0000256" key="3">
    <source>
        <dbReference type="ARBA" id="ARBA00023274"/>
    </source>
</evidence>
<dbReference type="Pfam" id="PF01197">
    <property type="entry name" value="Ribosomal_L31"/>
    <property type="match status" value="1"/>
</dbReference>
<feature type="compositionally biased region" description="Basic and acidic residues" evidence="5">
    <location>
        <begin position="123"/>
        <end position="134"/>
    </location>
</feature>
<dbReference type="Proteomes" id="UP001491310">
    <property type="component" value="Unassembled WGS sequence"/>
</dbReference>
<evidence type="ECO:0000313" key="7">
    <source>
        <dbReference type="Proteomes" id="UP001491310"/>
    </source>
</evidence>
<dbReference type="PRINTS" id="PR01249">
    <property type="entry name" value="RIBOSOMALL31"/>
</dbReference>
<feature type="region of interest" description="Disordered" evidence="5">
    <location>
        <begin position="122"/>
        <end position="143"/>
    </location>
</feature>
<proteinExistence type="inferred from homology"/>
<dbReference type="SUPFAM" id="SSF143800">
    <property type="entry name" value="L28p-like"/>
    <property type="match status" value="1"/>
</dbReference>
<dbReference type="EMBL" id="JALJOT010000016">
    <property type="protein sequence ID" value="KAK9902239.1"/>
    <property type="molecule type" value="Genomic_DNA"/>
</dbReference>
<keyword evidence="7" id="KW-1185">Reference proteome</keyword>
<protein>
    <recommendedName>
        <fullName evidence="4">50S ribosomal protein L31</fullName>
    </recommendedName>
</protein>
<evidence type="ECO:0000313" key="6">
    <source>
        <dbReference type="EMBL" id="KAK9902239.1"/>
    </source>
</evidence>
<dbReference type="PANTHER" id="PTHR33280:SF1">
    <property type="entry name" value="LARGE RIBOSOMAL SUBUNIT PROTEIN BL31C"/>
    <property type="match status" value="1"/>
</dbReference>
<gene>
    <name evidence="6" type="ORF">WJX75_008959</name>
</gene>
<sequence>MMGCNHGSLSSCGASSLRGSAPPARLPVVQQRTGRRCLSVVNMKKDIHPQYFEESKVFCNGEEVMTVSGTKEKYVVDVWSGNHPFFQGTQEALILDEGRVNKFNKRFATLGAYGKVAPSAVGGDKKLEYKGGKQDKKKGKGKR</sequence>
<dbReference type="NCBIfam" id="NF001809">
    <property type="entry name" value="PRK00528.1"/>
    <property type="match status" value="1"/>
</dbReference>
<dbReference type="Gene3D" id="4.10.830.30">
    <property type="entry name" value="Ribosomal protein L31"/>
    <property type="match status" value="1"/>
</dbReference>
<keyword evidence="2 4" id="KW-0689">Ribosomal protein</keyword>
<name>A0ABR2YCU2_9CHLO</name>
<accession>A0ABR2YCU2</accession>
<dbReference type="PANTHER" id="PTHR33280">
    <property type="entry name" value="50S RIBOSOMAL PROTEIN L31, CHLOROPLASTIC"/>
    <property type="match status" value="1"/>
</dbReference>
<organism evidence="6 7">
    <name type="scientific">Coccomyxa subellipsoidea</name>
    <dbReference type="NCBI Taxonomy" id="248742"/>
    <lineage>
        <taxon>Eukaryota</taxon>
        <taxon>Viridiplantae</taxon>
        <taxon>Chlorophyta</taxon>
        <taxon>core chlorophytes</taxon>
        <taxon>Trebouxiophyceae</taxon>
        <taxon>Trebouxiophyceae incertae sedis</taxon>
        <taxon>Coccomyxaceae</taxon>
        <taxon>Coccomyxa</taxon>
    </lineage>
</organism>
<evidence type="ECO:0000256" key="1">
    <source>
        <dbReference type="ARBA" id="ARBA00009296"/>
    </source>
</evidence>
<dbReference type="InterPro" id="IPR042105">
    <property type="entry name" value="Ribosomal_bL31_sf"/>
</dbReference>
<comment type="similarity">
    <text evidence="1">Belongs to the bacterial ribosomal protein bL31 family. Type A subfamily.</text>
</comment>
<dbReference type="InterPro" id="IPR034704">
    <property type="entry name" value="Ribosomal_bL28/bL31-like_sf"/>
</dbReference>
<evidence type="ECO:0000256" key="4">
    <source>
        <dbReference type="RuleBase" id="RU000564"/>
    </source>
</evidence>
<keyword evidence="3 4" id="KW-0687">Ribonucleoprotein</keyword>
<feature type="compositionally biased region" description="Polar residues" evidence="5">
    <location>
        <begin position="7"/>
        <end position="18"/>
    </location>
</feature>
<dbReference type="InterPro" id="IPR002150">
    <property type="entry name" value="Ribosomal_bL31"/>
</dbReference>
<reference evidence="6 7" key="1">
    <citation type="journal article" date="2024" name="Nat. Commun.">
        <title>Phylogenomics reveals the evolutionary origins of lichenization in chlorophyte algae.</title>
        <authorList>
            <person name="Puginier C."/>
            <person name="Libourel C."/>
            <person name="Otte J."/>
            <person name="Skaloud P."/>
            <person name="Haon M."/>
            <person name="Grisel S."/>
            <person name="Petersen M."/>
            <person name="Berrin J.G."/>
            <person name="Delaux P.M."/>
            <person name="Dal Grande F."/>
            <person name="Keller J."/>
        </authorList>
    </citation>
    <scope>NUCLEOTIDE SEQUENCE [LARGE SCALE GENOMIC DNA]</scope>
    <source>
        <strain evidence="6 7">SAG 216-7</strain>
    </source>
</reference>